<sequence>MMAEKTQWKFTGRHALLIFCSAFAIIIGVNITLAVKAVSTFPGLEVKNSYVASQEFDARRQAQRALGWEVNAEVKGDLLHLMINDQDGQPVEVAKLTATFGRATHVKDDQTPEFTFDGSAYVAPVTVDKGNWNLRMVARAKNGTEFTQRVIVHVQEAAK</sequence>
<dbReference type="Pfam" id="PF05751">
    <property type="entry name" value="FixH"/>
    <property type="match status" value="1"/>
</dbReference>
<dbReference type="AlphaFoldDB" id="A0A844AKT0"/>
<dbReference type="PIRSF" id="PIRSF011386">
    <property type="entry name" value="FixH"/>
    <property type="match status" value="1"/>
</dbReference>
<dbReference type="EMBL" id="WIXK01000003">
    <property type="protein sequence ID" value="MQY42420.1"/>
    <property type="molecule type" value="Genomic_DNA"/>
</dbReference>
<proteinExistence type="predicted"/>
<name>A0A844AKT0_9RHOB</name>
<evidence type="ECO:0000313" key="1">
    <source>
        <dbReference type="EMBL" id="MQY42420.1"/>
    </source>
</evidence>
<reference evidence="1 2" key="1">
    <citation type="submission" date="2019-10" db="EMBL/GenBank/DDBJ databases">
        <title>Epibacterium sp. nov., isolated from seawater.</title>
        <authorList>
            <person name="Zhang X."/>
            <person name="Li N."/>
        </authorList>
    </citation>
    <scope>NUCLEOTIDE SEQUENCE [LARGE SCALE GENOMIC DNA]</scope>
    <source>
        <strain evidence="1 2">SM1969</strain>
    </source>
</reference>
<evidence type="ECO:0000313" key="2">
    <source>
        <dbReference type="Proteomes" id="UP000436694"/>
    </source>
</evidence>
<dbReference type="RefSeq" id="WP_153547028.1">
    <property type="nucleotide sequence ID" value="NZ_WIXK01000003.1"/>
</dbReference>
<comment type="caution">
    <text evidence="1">The sequence shown here is derived from an EMBL/GenBank/DDBJ whole genome shotgun (WGS) entry which is preliminary data.</text>
</comment>
<accession>A0A844AKT0</accession>
<protein>
    <submittedName>
        <fullName evidence="1">Nitrogen fixation protein FixH</fullName>
    </submittedName>
</protein>
<dbReference type="Proteomes" id="UP000436694">
    <property type="component" value="Unassembled WGS sequence"/>
</dbReference>
<dbReference type="InterPro" id="IPR008620">
    <property type="entry name" value="FixH"/>
</dbReference>
<gene>
    <name evidence="1" type="ORF">GG681_07175</name>
</gene>
<keyword evidence="2" id="KW-1185">Reference proteome</keyword>
<dbReference type="InterPro" id="IPR018037">
    <property type="entry name" value="FixH_proteobacterial"/>
</dbReference>
<organism evidence="1 2">
    <name type="scientific">Tritonibacter aquimaris</name>
    <dbReference type="NCBI Taxonomy" id="2663379"/>
    <lineage>
        <taxon>Bacteria</taxon>
        <taxon>Pseudomonadati</taxon>
        <taxon>Pseudomonadota</taxon>
        <taxon>Alphaproteobacteria</taxon>
        <taxon>Rhodobacterales</taxon>
        <taxon>Paracoccaceae</taxon>
        <taxon>Tritonibacter</taxon>
    </lineage>
</organism>